<name>A0ACC2UQE6_9FUNG</name>
<evidence type="ECO:0000313" key="2">
    <source>
        <dbReference type="Proteomes" id="UP001165960"/>
    </source>
</evidence>
<organism evidence="1 2">
    <name type="scientific">Entomophthora muscae</name>
    <dbReference type="NCBI Taxonomy" id="34485"/>
    <lineage>
        <taxon>Eukaryota</taxon>
        <taxon>Fungi</taxon>
        <taxon>Fungi incertae sedis</taxon>
        <taxon>Zoopagomycota</taxon>
        <taxon>Entomophthoromycotina</taxon>
        <taxon>Entomophthoromycetes</taxon>
        <taxon>Entomophthorales</taxon>
        <taxon>Entomophthoraceae</taxon>
        <taxon>Entomophthora</taxon>
    </lineage>
</organism>
<protein>
    <submittedName>
        <fullName evidence="1">Uncharacterized protein</fullName>
    </submittedName>
</protein>
<dbReference type="EMBL" id="QTSX02000076">
    <property type="protein sequence ID" value="KAJ9088956.1"/>
    <property type="molecule type" value="Genomic_DNA"/>
</dbReference>
<dbReference type="Proteomes" id="UP001165960">
    <property type="component" value="Unassembled WGS sequence"/>
</dbReference>
<comment type="caution">
    <text evidence="1">The sequence shown here is derived from an EMBL/GenBank/DDBJ whole genome shotgun (WGS) entry which is preliminary data.</text>
</comment>
<proteinExistence type="predicted"/>
<sequence>MVKPKAKDKWQTRSQTTRRYKTSSEEEVIPDTWEECTDIECKQQSAAMETKGTQQQGTRQYTHTHPPQRRKDALTSPDRRTTSACSSRPRGQSGSPRTKSRIPTQLSKPTREILEGNSILEEDITRWCELSFTVSAILRWHKAGFNSEEATKWEKEGFSSHALIHWKEVNIPLEWATPMRNMGV</sequence>
<keyword evidence="2" id="KW-1185">Reference proteome</keyword>
<reference evidence="1" key="1">
    <citation type="submission" date="2022-04" db="EMBL/GenBank/DDBJ databases">
        <title>Genome of the entomopathogenic fungus Entomophthora muscae.</title>
        <authorList>
            <person name="Elya C."/>
            <person name="Lovett B.R."/>
            <person name="Lee E."/>
            <person name="Macias A.M."/>
            <person name="Hajek A.E."/>
            <person name="De Bivort B.L."/>
            <person name="Kasson M.T."/>
            <person name="De Fine Licht H.H."/>
            <person name="Stajich J.E."/>
        </authorList>
    </citation>
    <scope>NUCLEOTIDE SEQUENCE</scope>
    <source>
        <strain evidence="1">Berkeley</strain>
    </source>
</reference>
<accession>A0ACC2UQE6</accession>
<evidence type="ECO:0000313" key="1">
    <source>
        <dbReference type="EMBL" id="KAJ9088956.1"/>
    </source>
</evidence>
<gene>
    <name evidence="1" type="ORF">DSO57_1017897</name>
</gene>